<dbReference type="InterPro" id="IPR053772">
    <property type="entry name" value="At1g61320/At1g61330-like"/>
</dbReference>
<dbReference type="PROSITE" id="PS50181">
    <property type="entry name" value="FBOX"/>
    <property type="match status" value="1"/>
</dbReference>
<protein>
    <submittedName>
        <fullName evidence="2">F-box domain containing protein</fullName>
    </submittedName>
</protein>
<dbReference type="CDD" id="cd22160">
    <property type="entry name" value="F-box_AtFBL13-like"/>
    <property type="match status" value="1"/>
</dbReference>
<dbReference type="Gene3D" id="3.80.10.10">
    <property type="entry name" value="Ribonuclease Inhibitor"/>
    <property type="match status" value="1"/>
</dbReference>
<gene>
    <name evidence="2" type="ORF">TorRG33x02_229760</name>
</gene>
<organism evidence="2 3">
    <name type="scientific">Trema orientale</name>
    <name type="common">Charcoal tree</name>
    <name type="synonym">Celtis orientalis</name>
    <dbReference type="NCBI Taxonomy" id="63057"/>
    <lineage>
        <taxon>Eukaryota</taxon>
        <taxon>Viridiplantae</taxon>
        <taxon>Streptophyta</taxon>
        <taxon>Embryophyta</taxon>
        <taxon>Tracheophyta</taxon>
        <taxon>Spermatophyta</taxon>
        <taxon>Magnoliopsida</taxon>
        <taxon>eudicotyledons</taxon>
        <taxon>Gunneridae</taxon>
        <taxon>Pentapetalae</taxon>
        <taxon>rosids</taxon>
        <taxon>fabids</taxon>
        <taxon>Rosales</taxon>
        <taxon>Cannabaceae</taxon>
        <taxon>Trema</taxon>
    </lineage>
</organism>
<dbReference type="InterPro" id="IPR055411">
    <property type="entry name" value="LRR_FXL15/At3g58940/PEG3-like"/>
</dbReference>
<dbReference type="FunCoup" id="A0A2P5E6T1">
    <property type="interactions" value="1660"/>
</dbReference>
<dbReference type="InterPro" id="IPR053781">
    <property type="entry name" value="F-box_AtFBL13-like"/>
</dbReference>
<dbReference type="InParanoid" id="A0A2P5E6T1"/>
<dbReference type="Pfam" id="PF00646">
    <property type="entry name" value="F-box"/>
    <property type="match status" value="1"/>
</dbReference>
<comment type="caution">
    <text evidence="2">The sequence shown here is derived from an EMBL/GenBank/DDBJ whole genome shotgun (WGS) entry which is preliminary data.</text>
</comment>
<dbReference type="AlphaFoldDB" id="A0A2P5E6T1"/>
<dbReference type="InterPro" id="IPR032675">
    <property type="entry name" value="LRR_dom_sf"/>
</dbReference>
<dbReference type="EMBL" id="JXTC01000221">
    <property type="protein sequence ID" value="PON81236.1"/>
    <property type="molecule type" value="Genomic_DNA"/>
</dbReference>
<accession>A0A2P5E6T1</accession>
<dbReference type="InterPro" id="IPR036047">
    <property type="entry name" value="F-box-like_dom_sf"/>
</dbReference>
<dbReference type="STRING" id="63057.A0A2P5E6T1"/>
<dbReference type="InterPro" id="IPR055357">
    <property type="entry name" value="LRR_At1g61320_AtMIF1"/>
</dbReference>
<dbReference type="PANTHER" id="PTHR34145">
    <property type="entry name" value="OS02G0105600 PROTEIN"/>
    <property type="match status" value="1"/>
</dbReference>
<dbReference type="Pfam" id="PF23622">
    <property type="entry name" value="LRR_At1g61320_AtMIF1"/>
    <property type="match status" value="1"/>
</dbReference>
<sequence>MKTHVLDQCQSHLIEEQRQRQRFQFHRCSNNRSANDHSLLSYNFSHWFDSWSTPRHCNHTHQVLVYWKNQVVPIVSKYFLLISIWSAVLLVSTYLKENTRERVERYHGKKRHLEPDMGKMDRLSELPDHITNHILSLLPTIDAVRMSLVSKRWRNMWYSLPVLEFSDSAVFGNSDSDQLCRFVSSCLKLRKNDLLNATDNVISKFKLVTRYYWSYWLDLVAKSNIKVLDLDFFRFESHYSIPPLNVLNVKSLTHVSLRGISLMGLHSASLPSLISLSLVSVKLKDQDLHNLLLGCCSLEKLLLNSCAGLLNPKVFSFSLKFLEIMSCTCRTFQVEAMNLTSFLCHGSPRDPMWLKLNLSPGFPSLISLSLVSVHLKDQDLHNLLLGCCSLEKLLLNSCEGLLNPEDQDLHNLLLGCCSLEKLLLNSCEGLLNLEVSSLSLKFLETMSCTCKTFQVEAMNLQSFICHGYPRDPAWFKLNLSPSETLRNLSLVFSSLKDQRLEDLISRLPCLECLTVYCFSEWKHVNICSQRLKYFTVHAYSSYVNLHDASSHEDFEIIIDAPNLRYFEFHGYPTANLSMKVPNLLEANVILITSTTSNLSWYINLLNFLSNFDCSANLCLGAYSKEALIFPNILRKVCRAPLPTLKLLKVKTTGLLLDNCDLMNSLLWAAPFVETLSIVEG</sequence>
<evidence type="ECO:0000313" key="3">
    <source>
        <dbReference type="Proteomes" id="UP000237000"/>
    </source>
</evidence>
<dbReference type="SUPFAM" id="SSF81383">
    <property type="entry name" value="F-box domain"/>
    <property type="match status" value="1"/>
</dbReference>
<dbReference type="SMART" id="SM00256">
    <property type="entry name" value="FBOX"/>
    <property type="match status" value="1"/>
</dbReference>
<feature type="domain" description="F-box" evidence="1">
    <location>
        <begin position="120"/>
        <end position="156"/>
    </location>
</feature>
<evidence type="ECO:0000259" key="1">
    <source>
        <dbReference type="PROSITE" id="PS50181"/>
    </source>
</evidence>
<dbReference type="Pfam" id="PF24758">
    <property type="entry name" value="LRR_At5g56370"/>
    <property type="match status" value="1"/>
</dbReference>
<proteinExistence type="predicted"/>
<evidence type="ECO:0000313" key="2">
    <source>
        <dbReference type="EMBL" id="PON81236.1"/>
    </source>
</evidence>
<dbReference type="Proteomes" id="UP000237000">
    <property type="component" value="Unassembled WGS sequence"/>
</dbReference>
<dbReference type="OrthoDB" id="612216at2759"/>
<reference evidence="3" key="1">
    <citation type="submission" date="2016-06" db="EMBL/GenBank/DDBJ databases">
        <title>Parallel loss of symbiosis genes in relatives of nitrogen-fixing non-legume Parasponia.</title>
        <authorList>
            <person name="Van Velzen R."/>
            <person name="Holmer R."/>
            <person name="Bu F."/>
            <person name="Rutten L."/>
            <person name="Van Zeijl A."/>
            <person name="Liu W."/>
            <person name="Santuari L."/>
            <person name="Cao Q."/>
            <person name="Sharma T."/>
            <person name="Shen D."/>
            <person name="Roswanjaya Y."/>
            <person name="Wardhani T."/>
            <person name="Kalhor M.S."/>
            <person name="Jansen J."/>
            <person name="Van den Hoogen J."/>
            <person name="Gungor B."/>
            <person name="Hartog M."/>
            <person name="Hontelez J."/>
            <person name="Verver J."/>
            <person name="Yang W.-C."/>
            <person name="Schijlen E."/>
            <person name="Repin R."/>
            <person name="Schilthuizen M."/>
            <person name="Schranz E."/>
            <person name="Heidstra R."/>
            <person name="Miyata K."/>
            <person name="Fedorova E."/>
            <person name="Kohlen W."/>
            <person name="Bisseling T."/>
            <person name="Smit S."/>
            <person name="Geurts R."/>
        </authorList>
    </citation>
    <scope>NUCLEOTIDE SEQUENCE [LARGE SCALE GENOMIC DNA]</scope>
    <source>
        <strain evidence="3">cv. RG33-2</strain>
    </source>
</reference>
<dbReference type="Gene3D" id="1.20.1280.50">
    <property type="match status" value="1"/>
</dbReference>
<dbReference type="InterPro" id="IPR001810">
    <property type="entry name" value="F-box_dom"/>
</dbReference>
<name>A0A2P5E6T1_TREOI</name>
<dbReference type="SUPFAM" id="SSF52047">
    <property type="entry name" value="RNI-like"/>
    <property type="match status" value="1"/>
</dbReference>
<keyword evidence="3" id="KW-1185">Reference proteome</keyword>